<accession>A0A6A1WGK2</accession>
<dbReference type="AlphaFoldDB" id="A0A6A1WGK2"/>
<comment type="caution">
    <text evidence="1">The sequence shown here is derived from an EMBL/GenBank/DDBJ whole genome shotgun (WGS) entry which is preliminary data.</text>
</comment>
<proteinExistence type="predicted"/>
<keyword evidence="2" id="KW-1185">Reference proteome</keyword>
<evidence type="ECO:0000313" key="1">
    <source>
        <dbReference type="EMBL" id="KAB1223506.1"/>
    </source>
</evidence>
<dbReference type="Proteomes" id="UP000516437">
    <property type="component" value="Chromosome 2"/>
</dbReference>
<evidence type="ECO:0000313" key="2">
    <source>
        <dbReference type="Proteomes" id="UP000516437"/>
    </source>
</evidence>
<protein>
    <submittedName>
        <fullName evidence="1">Uncharacterized protein</fullName>
    </submittedName>
</protein>
<name>A0A6A1WGK2_9ROSI</name>
<dbReference type="EMBL" id="RXIC02000020">
    <property type="protein sequence ID" value="KAB1223506.1"/>
    <property type="molecule type" value="Genomic_DNA"/>
</dbReference>
<sequence>MAELSETMRSVMQPTHQMLSDISARLTALEEKVGQLEFEWKKEVAAIRSDLKDVTSDTQLHALTLRVSVIEDHMSVRAGS</sequence>
<organism evidence="1 2">
    <name type="scientific">Morella rubra</name>
    <name type="common">Chinese bayberry</name>
    <dbReference type="NCBI Taxonomy" id="262757"/>
    <lineage>
        <taxon>Eukaryota</taxon>
        <taxon>Viridiplantae</taxon>
        <taxon>Streptophyta</taxon>
        <taxon>Embryophyta</taxon>
        <taxon>Tracheophyta</taxon>
        <taxon>Spermatophyta</taxon>
        <taxon>Magnoliopsida</taxon>
        <taxon>eudicotyledons</taxon>
        <taxon>Gunneridae</taxon>
        <taxon>Pentapetalae</taxon>
        <taxon>rosids</taxon>
        <taxon>fabids</taxon>
        <taxon>Fagales</taxon>
        <taxon>Myricaceae</taxon>
        <taxon>Morella</taxon>
    </lineage>
</organism>
<reference evidence="1 2" key="1">
    <citation type="journal article" date="2019" name="Plant Biotechnol. J.">
        <title>The red bayberry genome and genetic basis of sex determination.</title>
        <authorList>
            <person name="Jia H.M."/>
            <person name="Jia H.J."/>
            <person name="Cai Q.L."/>
            <person name="Wang Y."/>
            <person name="Zhao H.B."/>
            <person name="Yang W.F."/>
            <person name="Wang G.Y."/>
            <person name="Li Y.H."/>
            <person name="Zhan D.L."/>
            <person name="Shen Y.T."/>
            <person name="Niu Q.F."/>
            <person name="Chang L."/>
            <person name="Qiu J."/>
            <person name="Zhao L."/>
            <person name="Xie H.B."/>
            <person name="Fu W.Y."/>
            <person name="Jin J."/>
            <person name="Li X.W."/>
            <person name="Jiao Y."/>
            <person name="Zhou C.C."/>
            <person name="Tu T."/>
            <person name="Chai C.Y."/>
            <person name="Gao J.L."/>
            <person name="Fan L.J."/>
            <person name="van de Weg E."/>
            <person name="Wang J.Y."/>
            <person name="Gao Z.S."/>
        </authorList>
    </citation>
    <scope>NUCLEOTIDE SEQUENCE [LARGE SCALE GENOMIC DNA]</scope>
    <source>
        <tissue evidence="1">Leaves</tissue>
    </source>
</reference>
<gene>
    <name evidence="1" type="ORF">CJ030_MR2G016874</name>
</gene>